<dbReference type="SUPFAM" id="SSF102645">
    <property type="entry name" value="CoaB-like"/>
    <property type="match status" value="1"/>
</dbReference>
<dbReference type="OrthoDB" id="9802554at2"/>
<dbReference type="RefSeq" id="WP_135643828.1">
    <property type="nucleotide sequence ID" value="NZ_RQER01000004.1"/>
</dbReference>
<protein>
    <submittedName>
        <fullName evidence="2">Phosphopantothenoylcysteine decarboxylase</fullName>
    </submittedName>
</protein>
<dbReference type="InterPro" id="IPR007085">
    <property type="entry name" value="DNA/pantothenate-metab_flavo_C"/>
</dbReference>
<name>A0A5F1ZVH7_9LEPT</name>
<dbReference type="EMBL" id="RQGC01000004">
    <property type="protein sequence ID" value="TGL41641.1"/>
    <property type="molecule type" value="Genomic_DNA"/>
</dbReference>
<dbReference type="Gene3D" id="3.40.50.10300">
    <property type="entry name" value="CoaB-like"/>
    <property type="match status" value="1"/>
</dbReference>
<dbReference type="Proteomes" id="UP000297946">
    <property type="component" value="Unassembled WGS sequence"/>
</dbReference>
<sequence length="229" mass="25092">MDKYSKIIISSGPTREWIDPVRFISNASSGKMGFCLAEKAAYLGIEVVYVRGLTEAQYSNPKGARVVKVETTEEMKDAILKEMQSSSVLIMAAAPADFRPKNSTDSKIKKEEGSETLSLELVKNPDILLSVDEKVVSQNLKHILRVGFSAETDLLDKNATGKLERKNLDFIVGNYVGKDSKGFGDLDTSVIIFGREGSRKELGPASKEKIAAQILEYLNIASKEGQLSP</sequence>
<comment type="caution">
    <text evidence="2">The sequence shown here is derived from an EMBL/GenBank/DDBJ whole genome shotgun (WGS) entry which is preliminary data.</text>
</comment>
<evidence type="ECO:0000313" key="5">
    <source>
        <dbReference type="Proteomes" id="UP000297946"/>
    </source>
</evidence>
<dbReference type="GO" id="GO:0003824">
    <property type="term" value="F:catalytic activity"/>
    <property type="evidence" value="ECO:0007669"/>
    <property type="project" value="UniProtKB-ARBA"/>
</dbReference>
<evidence type="ECO:0000313" key="2">
    <source>
        <dbReference type="EMBL" id="TGK02887.1"/>
    </source>
</evidence>
<reference evidence="3" key="1">
    <citation type="submission" date="2018-10" db="EMBL/GenBank/DDBJ databases">
        <authorList>
            <person name="Vincent A.T."/>
            <person name="Schiettekatte O."/>
            <person name="Bourhy P."/>
            <person name="Veyrier F.J."/>
            <person name="Picardeau M."/>
        </authorList>
    </citation>
    <scope>NUCLEOTIDE SEQUENCE</scope>
    <source>
        <strain evidence="3">201702690</strain>
    </source>
</reference>
<dbReference type="AlphaFoldDB" id="A0A5F1ZVH7"/>
<dbReference type="Proteomes" id="UP000297273">
    <property type="component" value="Unassembled WGS sequence"/>
</dbReference>
<accession>A0A5F1ZVH7</accession>
<dbReference type="EMBL" id="RQER01000004">
    <property type="protein sequence ID" value="TGK02887.1"/>
    <property type="molecule type" value="Genomic_DNA"/>
</dbReference>
<evidence type="ECO:0000259" key="1">
    <source>
        <dbReference type="Pfam" id="PF04127"/>
    </source>
</evidence>
<proteinExistence type="predicted"/>
<organism evidence="2 5">
    <name type="scientific">Leptospira langatensis</name>
    <dbReference type="NCBI Taxonomy" id="2484983"/>
    <lineage>
        <taxon>Bacteria</taxon>
        <taxon>Pseudomonadati</taxon>
        <taxon>Spirochaetota</taxon>
        <taxon>Spirochaetia</taxon>
        <taxon>Leptospirales</taxon>
        <taxon>Leptospiraceae</taxon>
        <taxon>Leptospira</taxon>
    </lineage>
</organism>
<keyword evidence="4" id="KW-1185">Reference proteome</keyword>
<feature type="domain" description="DNA/pantothenate metabolism flavoprotein C-terminal" evidence="1">
    <location>
        <begin position="5"/>
        <end position="218"/>
    </location>
</feature>
<dbReference type="InterPro" id="IPR035929">
    <property type="entry name" value="CoaB-like_sf"/>
</dbReference>
<dbReference type="GO" id="GO:0015937">
    <property type="term" value="P:coenzyme A biosynthetic process"/>
    <property type="evidence" value="ECO:0007669"/>
    <property type="project" value="UniProtKB-ARBA"/>
</dbReference>
<dbReference type="Pfam" id="PF04127">
    <property type="entry name" value="DFP"/>
    <property type="match status" value="1"/>
</dbReference>
<gene>
    <name evidence="2" type="ORF">EHO57_06130</name>
    <name evidence="3" type="ORF">EHQ53_05295</name>
</gene>
<evidence type="ECO:0000313" key="4">
    <source>
        <dbReference type="Proteomes" id="UP000297273"/>
    </source>
</evidence>
<evidence type="ECO:0000313" key="3">
    <source>
        <dbReference type="EMBL" id="TGL41641.1"/>
    </source>
</evidence>
<reference evidence="4 5" key="2">
    <citation type="journal article" date="2019" name="PLoS Negl. Trop. Dis.">
        <title>Revisiting the worldwide diversity of Leptospira species in the environment.</title>
        <authorList>
            <person name="Vincent A.T."/>
            <person name="Schiettekatte O."/>
            <person name="Bourhy P."/>
            <person name="Veyrier F.J."/>
            <person name="Picardeau M."/>
        </authorList>
    </citation>
    <scope>NUCLEOTIDE SEQUENCE [LARGE SCALE GENOMIC DNA]</scope>
    <source>
        <strain evidence="4">201702690</strain>
        <strain evidence="2 5">SSW18</strain>
    </source>
</reference>